<feature type="transmembrane region" description="Helical" evidence="6">
    <location>
        <begin position="281"/>
        <end position="299"/>
    </location>
</feature>
<sequence>MAQPVRIEPDLQFVKELQAVGGDSLKKCYQCATCSVACPISPASNPYPRKEMVWASWGLKEKLINNPDIWLCHNCGTCSDLCPRGAKPGDLLSALRNMAYQRVNLFPAIGKWMSSPKYLIHLIAIPAIIWAIVWFIRASQLGTAFPVTPSGDIVFGLLFPGDFTIDPIFMATFFGMVFCFFKGTKNLIDSFKPEGTTLVLGKQKPLLMCLKDVLLEEVMTHKKFKDCGDDRSDRKAGHMLVFYAFLALMVVTGLIAVAHWGGKVIPAIDLLHTPLNLTNPVKILANVGAIMLIVGLAILTNNRRSQDDAKTKSNYYDWYLLNVIWAVALTGVLSQLTRLAGIPQIAYVVYYLHLVTVWMLFAYLPWSKLGHLVYRTAALTYVRHMGRR</sequence>
<dbReference type="GO" id="GO:0005886">
    <property type="term" value="C:plasma membrane"/>
    <property type="evidence" value="ECO:0007669"/>
    <property type="project" value="TreeGrafter"/>
</dbReference>
<keyword evidence="1" id="KW-0004">4Fe-4S</keyword>
<keyword evidence="6" id="KW-0812">Transmembrane</keyword>
<dbReference type="GO" id="GO:0046872">
    <property type="term" value="F:metal ion binding"/>
    <property type="evidence" value="ECO:0007669"/>
    <property type="project" value="UniProtKB-KW"/>
</dbReference>
<feature type="transmembrane region" description="Helical" evidence="6">
    <location>
        <begin position="319"/>
        <end position="336"/>
    </location>
</feature>
<feature type="transmembrane region" description="Helical" evidence="6">
    <location>
        <begin position="157"/>
        <end position="181"/>
    </location>
</feature>
<accession>A0A7J0BU74</accession>
<dbReference type="PANTHER" id="PTHR43255">
    <property type="entry name" value="IRON-SULFUR-BINDING OXIDOREDUCTASE FADF-RELATED-RELATED"/>
    <property type="match status" value="1"/>
</dbReference>
<keyword evidence="4" id="KW-0408">Iron</keyword>
<evidence type="ECO:0000256" key="5">
    <source>
        <dbReference type="ARBA" id="ARBA00023014"/>
    </source>
</evidence>
<name>A0A7J0BU74_9BACT</name>
<evidence type="ECO:0000256" key="2">
    <source>
        <dbReference type="ARBA" id="ARBA00022723"/>
    </source>
</evidence>
<organism evidence="8 9">
    <name type="scientific">Desulfovibrio psychrotolerans</name>
    <dbReference type="NCBI Taxonomy" id="415242"/>
    <lineage>
        <taxon>Bacteria</taxon>
        <taxon>Pseudomonadati</taxon>
        <taxon>Thermodesulfobacteriota</taxon>
        <taxon>Desulfovibrionia</taxon>
        <taxon>Desulfovibrionales</taxon>
        <taxon>Desulfovibrionaceae</taxon>
        <taxon>Desulfovibrio</taxon>
    </lineage>
</organism>
<evidence type="ECO:0000256" key="3">
    <source>
        <dbReference type="ARBA" id="ARBA00023002"/>
    </source>
</evidence>
<dbReference type="Gene3D" id="1.10.1060.10">
    <property type="entry name" value="Alpha-helical ferredoxin"/>
    <property type="match status" value="1"/>
</dbReference>
<dbReference type="GO" id="GO:0016491">
    <property type="term" value="F:oxidoreductase activity"/>
    <property type="evidence" value="ECO:0007669"/>
    <property type="project" value="UniProtKB-KW"/>
</dbReference>
<dbReference type="SUPFAM" id="SSF46548">
    <property type="entry name" value="alpha-helical ferredoxin"/>
    <property type="match status" value="1"/>
</dbReference>
<dbReference type="AlphaFoldDB" id="A0A7J0BU74"/>
<dbReference type="PANTHER" id="PTHR43255:SF1">
    <property type="entry name" value="IRON-SULFUR-BINDING OXIDOREDUCTASE FADF-RELATED"/>
    <property type="match status" value="1"/>
</dbReference>
<keyword evidence="3" id="KW-0560">Oxidoreductase</keyword>
<gene>
    <name evidence="8" type="ORF">DSM19430T_14250</name>
</gene>
<dbReference type="SUPFAM" id="SSF103501">
    <property type="entry name" value="Respiratory nitrate reductase 1 gamma chain"/>
    <property type="match status" value="1"/>
</dbReference>
<comment type="caution">
    <text evidence="8">The sequence shown here is derived from an EMBL/GenBank/DDBJ whole genome shotgun (WGS) entry which is preliminary data.</text>
</comment>
<evidence type="ECO:0000259" key="7">
    <source>
        <dbReference type="PROSITE" id="PS51379"/>
    </source>
</evidence>
<dbReference type="Gene3D" id="1.20.950.20">
    <property type="entry name" value="Transmembrane di-heme cytochromes, Chain C"/>
    <property type="match status" value="1"/>
</dbReference>
<dbReference type="Proteomes" id="UP000503820">
    <property type="component" value="Unassembled WGS sequence"/>
</dbReference>
<evidence type="ECO:0000313" key="9">
    <source>
        <dbReference type="Proteomes" id="UP000503820"/>
    </source>
</evidence>
<keyword evidence="6" id="KW-1133">Transmembrane helix</keyword>
<keyword evidence="2" id="KW-0479">Metal-binding</keyword>
<evidence type="ECO:0000313" key="8">
    <source>
        <dbReference type="EMBL" id="GFM36741.1"/>
    </source>
</evidence>
<dbReference type="InterPro" id="IPR009051">
    <property type="entry name" value="Helical_ferredxn"/>
</dbReference>
<dbReference type="InterPro" id="IPR036197">
    <property type="entry name" value="NarG-like_sf"/>
</dbReference>
<dbReference type="NCBIfam" id="NF038018">
    <property type="entry name" value="qmoC"/>
    <property type="match status" value="1"/>
</dbReference>
<feature type="transmembrane region" description="Helical" evidence="6">
    <location>
        <begin position="240"/>
        <end position="261"/>
    </location>
</feature>
<dbReference type="InterPro" id="IPR051460">
    <property type="entry name" value="HdrC_iron-sulfur_subunit"/>
</dbReference>
<dbReference type="InterPro" id="IPR017900">
    <property type="entry name" value="4Fe4S_Fe_S_CS"/>
</dbReference>
<reference evidence="8 9" key="1">
    <citation type="submission" date="2020-05" db="EMBL/GenBank/DDBJ databases">
        <title>Draft genome sequence of Desulfovibrio psychrotolerans JS1T.</title>
        <authorList>
            <person name="Ueno A."/>
            <person name="Tamazawa S."/>
            <person name="Tamamura S."/>
            <person name="Murakami T."/>
            <person name="Kiyama T."/>
            <person name="Inomata H."/>
            <person name="Amano Y."/>
            <person name="Miyakawa K."/>
            <person name="Tamaki H."/>
            <person name="Naganuma T."/>
            <person name="Kaneko K."/>
        </authorList>
    </citation>
    <scope>NUCLEOTIDE SEQUENCE [LARGE SCALE GENOMIC DNA]</scope>
    <source>
        <strain evidence="8 9">JS1</strain>
    </source>
</reference>
<feature type="transmembrane region" description="Helical" evidence="6">
    <location>
        <begin position="118"/>
        <end position="137"/>
    </location>
</feature>
<protein>
    <submittedName>
        <fullName evidence="8">Heterodisulfide reductase subunit E</fullName>
    </submittedName>
</protein>
<dbReference type="Pfam" id="PF13183">
    <property type="entry name" value="Fer4_8"/>
    <property type="match status" value="1"/>
</dbReference>
<dbReference type="EMBL" id="BLVP01000007">
    <property type="protein sequence ID" value="GFM36741.1"/>
    <property type="molecule type" value="Genomic_DNA"/>
</dbReference>
<evidence type="ECO:0000256" key="4">
    <source>
        <dbReference type="ARBA" id="ARBA00023004"/>
    </source>
</evidence>
<proteinExistence type="predicted"/>
<keyword evidence="6" id="KW-0472">Membrane</keyword>
<evidence type="ECO:0000256" key="6">
    <source>
        <dbReference type="SAM" id="Phobius"/>
    </source>
</evidence>
<keyword evidence="5" id="KW-0411">Iron-sulfur</keyword>
<dbReference type="InterPro" id="IPR017896">
    <property type="entry name" value="4Fe4S_Fe-S-bd"/>
</dbReference>
<evidence type="ECO:0000256" key="1">
    <source>
        <dbReference type="ARBA" id="ARBA00022485"/>
    </source>
</evidence>
<dbReference type="PROSITE" id="PS51379">
    <property type="entry name" value="4FE4S_FER_2"/>
    <property type="match status" value="1"/>
</dbReference>
<dbReference type="PROSITE" id="PS00198">
    <property type="entry name" value="4FE4S_FER_1"/>
    <property type="match status" value="1"/>
</dbReference>
<keyword evidence="9" id="KW-1185">Reference proteome</keyword>
<dbReference type="RefSeq" id="WP_174409398.1">
    <property type="nucleotide sequence ID" value="NZ_BLVP01000007.1"/>
</dbReference>
<feature type="domain" description="4Fe-4S ferredoxin-type" evidence="7">
    <location>
        <begin position="61"/>
        <end position="86"/>
    </location>
</feature>
<feature type="transmembrane region" description="Helical" evidence="6">
    <location>
        <begin position="348"/>
        <end position="366"/>
    </location>
</feature>
<dbReference type="GO" id="GO:0051539">
    <property type="term" value="F:4 iron, 4 sulfur cluster binding"/>
    <property type="evidence" value="ECO:0007669"/>
    <property type="project" value="UniProtKB-KW"/>
</dbReference>